<evidence type="ECO:0000313" key="2">
    <source>
        <dbReference type="Proteomes" id="UP000292958"/>
    </source>
</evidence>
<dbReference type="Proteomes" id="UP000292958">
    <property type="component" value="Unassembled WGS sequence"/>
</dbReference>
<sequence length="37" mass="4030">MGLNRKIDTWGLESVEVLKGAFVSGTGRVCSAGWFKE</sequence>
<accession>A0A4Q7YZ59</accession>
<evidence type="ECO:0000313" key="1">
    <source>
        <dbReference type="EMBL" id="RZU43068.1"/>
    </source>
</evidence>
<comment type="caution">
    <text evidence="1">The sequence shown here is derived from an EMBL/GenBank/DDBJ whole genome shotgun (WGS) entry which is preliminary data.</text>
</comment>
<dbReference type="EMBL" id="SHKW01000001">
    <property type="protein sequence ID" value="RZU43068.1"/>
    <property type="molecule type" value="Genomic_DNA"/>
</dbReference>
<proteinExistence type="predicted"/>
<organism evidence="1 2">
    <name type="scientific">Edaphobacter modestus</name>
    <dbReference type="NCBI Taxonomy" id="388466"/>
    <lineage>
        <taxon>Bacteria</taxon>
        <taxon>Pseudomonadati</taxon>
        <taxon>Acidobacteriota</taxon>
        <taxon>Terriglobia</taxon>
        <taxon>Terriglobales</taxon>
        <taxon>Acidobacteriaceae</taxon>
        <taxon>Edaphobacter</taxon>
    </lineage>
</organism>
<dbReference type="AlphaFoldDB" id="A0A4Q7YZ59"/>
<name>A0A4Q7YZ59_9BACT</name>
<gene>
    <name evidence="1" type="ORF">BDD14_4686</name>
</gene>
<reference evidence="1 2" key="1">
    <citation type="submission" date="2019-02" db="EMBL/GenBank/DDBJ databases">
        <title>Genomic Encyclopedia of Archaeal and Bacterial Type Strains, Phase II (KMG-II): from individual species to whole genera.</title>
        <authorList>
            <person name="Goeker M."/>
        </authorList>
    </citation>
    <scope>NUCLEOTIDE SEQUENCE [LARGE SCALE GENOMIC DNA]</scope>
    <source>
        <strain evidence="1 2">DSM 18101</strain>
    </source>
</reference>
<keyword evidence="2" id="KW-1185">Reference proteome</keyword>
<protein>
    <submittedName>
        <fullName evidence="1">Uncharacterized protein</fullName>
    </submittedName>
</protein>